<dbReference type="InterPro" id="IPR037200">
    <property type="entry name" value="Isy1_sf"/>
</dbReference>
<dbReference type="PANTHER" id="PTHR13021">
    <property type="entry name" value="PRE-MRNA-SPLICING FACTOR ISY1"/>
    <property type="match status" value="1"/>
</dbReference>
<evidence type="ECO:0000256" key="1">
    <source>
        <dbReference type="ARBA" id="ARBA00004123"/>
    </source>
</evidence>
<dbReference type="Pfam" id="PF06246">
    <property type="entry name" value="Isy1"/>
    <property type="match status" value="1"/>
</dbReference>
<dbReference type="FunFam" id="1.10.287.660:FF:000001">
    <property type="entry name" value="pre-mRNA-splicing factor ISY1 homolog"/>
    <property type="match status" value="1"/>
</dbReference>
<sequence>MARNQEKANGMFNKWVSGKQELLSGMDRSGKRPNHTAKCDDVSQADKFRSQILREVGRKVMEIQNEGLGEHRLRDLNDEINKLLKEKWQWEMRIKELGGPNYIVRGGGIEEGGVTVKPKGYEKLEGAARHYKYFGAAKNLPGVKELFEKKEEDDEEGKARRKKRTKTEMLRRADAKYFGFNDDEEDGDFLKKEREAEIALKREAAENWKAMQLLKAADMGVEVDKETGAALVDGSGRREVRATTTTTTSNNGKNVDVEEPPKAYVPLPEDSDIEALVIAKKKRELLAKYQSTDLTDAEANAKSLLNKRE</sequence>
<keyword evidence="3" id="KW-0539">Nucleus</keyword>
<evidence type="ECO:0000313" key="5">
    <source>
        <dbReference type="EMBL" id="CCO17779.1"/>
    </source>
</evidence>
<evidence type="ECO:0000256" key="4">
    <source>
        <dbReference type="SAM" id="MobiDB-lite"/>
    </source>
</evidence>
<dbReference type="InterPro" id="IPR009360">
    <property type="entry name" value="Isy1"/>
</dbReference>
<reference evidence="5 6" key="1">
    <citation type="submission" date="2011-10" db="EMBL/GenBank/DDBJ databases">
        <authorList>
            <person name="Genoscope - CEA"/>
        </authorList>
    </citation>
    <scope>NUCLEOTIDE SEQUENCE [LARGE SCALE GENOMIC DNA]</scope>
    <source>
        <strain evidence="5 6">RCC 1105</strain>
    </source>
</reference>
<gene>
    <name evidence="5" type="ORF">Bathy08g02580</name>
</gene>
<dbReference type="GO" id="GO:0005634">
    <property type="term" value="C:nucleus"/>
    <property type="evidence" value="ECO:0007669"/>
    <property type="project" value="UniProtKB-SubCell"/>
</dbReference>
<dbReference type="EMBL" id="FO082271">
    <property type="protein sequence ID" value="CCO17779.1"/>
    <property type="molecule type" value="Genomic_DNA"/>
</dbReference>
<evidence type="ECO:0008006" key="7">
    <source>
        <dbReference type="Google" id="ProtNLM"/>
    </source>
</evidence>
<comment type="subcellular location">
    <subcellularLocation>
        <location evidence="1">Nucleus</location>
    </subcellularLocation>
</comment>
<dbReference type="GeneID" id="19014237"/>
<feature type="region of interest" description="Disordered" evidence="4">
    <location>
        <begin position="234"/>
        <end position="266"/>
    </location>
</feature>
<dbReference type="KEGG" id="bpg:Bathy08g02580"/>
<keyword evidence="6" id="KW-1185">Reference proteome</keyword>
<organism evidence="5 6">
    <name type="scientific">Bathycoccus prasinos</name>
    <dbReference type="NCBI Taxonomy" id="41875"/>
    <lineage>
        <taxon>Eukaryota</taxon>
        <taxon>Viridiplantae</taxon>
        <taxon>Chlorophyta</taxon>
        <taxon>Mamiellophyceae</taxon>
        <taxon>Mamiellales</taxon>
        <taxon>Bathycoccaceae</taxon>
        <taxon>Bathycoccus</taxon>
    </lineage>
</organism>
<name>K8EID2_9CHLO</name>
<dbReference type="Gene3D" id="1.10.287.660">
    <property type="entry name" value="Helix hairpin bin"/>
    <property type="match status" value="1"/>
</dbReference>
<dbReference type="RefSeq" id="XP_007511658.1">
    <property type="nucleotide sequence ID" value="XM_007511596.1"/>
</dbReference>
<proteinExistence type="inferred from homology"/>
<dbReference type="STRING" id="41875.K8EID2"/>
<comment type="similarity">
    <text evidence="2">Belongs to the ISY1 family.</text>
</comment>
<accession>K8EID2</accession>
<dbReference type="eggNOG" id="KOG3068">
    <property type="taxonomic scope" value="Eukaryota"/>
</dbReference>
<dbReference type="OrthoDB" id="1739576at2759"/>
<dbReference type="GO" id="GO:0000350">
    <property type="term" value="P:generation of catalytic spliceosome for second transesterification step"/>
    <property type="evidence" value="ECO:0007669"/>
    <property type="project" value="InterPro"/>
</dbReference>
<evidence type="ECO:0000256" key="3">
    <source>
        <dbReference type="ARBA" id="ARBA00023242"/>
    </source>
</evidence>
<dbReference type="AlphaFoldDB" id="K8EID2"/>
<protein>
    <recommendedName>
        <fullName evidence="7">Pre-mRNA-splicing factor ISY1</fullName>
    </recommendedName>
</protein>
<evidence type="ECO:0000313" key="6">
    <source>
        <dbReference type="Proteomes" id="UP000198341"/>
    </source>
</evidence>
<evidence type="ECO:0000256" key="2">
    <source>
        <dbReference type="ARBA" id="ARBA00007002"/>
    </source>
</evidence>
<dbReference type="InterPro" id="IPR029012">
    <property type="entry name" value="Helix_hairpin_bin_sf"/>
</dbReference>
<dbReference type="Proteomes" id="UP000198341">
    <property type="component" value="Chromosome 8"/>
</dbReference>
<dbReference type="SUPFAM" id="SSF140102">
    <property type="entry name" value="ISY1 domain-like"/>
    <property type="match status" value="1"/>
</dbReference>